<dbReference type="InterPro" id="IPR029063">
    <property type="entry name" value="SAM-dependent_MTases_sf"/>
</dbReference>
<organism evidence="8 9">
    <name type="scientific">Malassezia cuniculi</name>
    <dbReference type="NCBI Taxonomy" id="948313"/>
    <lineage>
        <taxon>Eukaryota</taxon>
        <taxon>Fungi</taxon>
        <taxon>Dikarya</taxon>
        <taxon>Basidiomycota</taxon>
        <taxon>Ustilaginomycotina</taxon>
        <taxon>Malasseziomycetes</taxon>
        <taxon>Malasseziales</taxon>
        <taxon>Malasseziaceae</taxon>
        <taxon>Malassezia</taxon>
    </lineage>
</organism>
<dbReference type="PANTHER" id="PTHR12945:SF0">
    <property type="entry name" value="TRNA (ADENINE(58)-N(1))-METHYLTRANSFERASE NON-CATALYTIC SUBUNIT TRM6"/>
    <property type="match status" value="1"/>
</dbReference>
<comment type="subcellular location">
    <subcellularLocation>
        <location evidence="1">Nucleus</location>
    </subcellularLocation>
</comment>
<evidence type="ECO:0000256" key="2">
    <source>
        <dbReference type="ARBA" id="ARBA00008320"/>
    </source>
</evidence>
<comment type="similarity">
    <text evidence="2">Belongs to the TRM6/GCD10 family.</text>
</comment>
<dbReference type="AlphaFoldDB" id="A0AAF0JAW9"/>
<dbReference type="EMBL" id="CP119878">
    <property type="protein sequence ID" value="WFD34726.1"/>
    <property type="molecule type" value="Genomic_DNA"/>
</dbReference>
<dbReference type="PANTHER" id="PTHR12945">
    <property type="entry name" value="TRANSLATION INITIATION FACTOR EIF3-RELATED"/>
    <property type="match status" value="1"/>
</dbReference>
<reference evidence="8" key="1">
    <citation type="submission" date="2023-03" db="EMBL/GenBank/DDBJ databases">
        <title>Mating type loci evolution in Malassezia.</title>
        <authorList>
            <person name="Coelho M.A."/>
        </authorList>
    </citation>
    <scope>NUCLEOTIDE SEQUENCE</scope>
    <source>
        <strain evidence="8">CBS 11721</strain>
    </source>
</reference>
<dbReference type="GO" id="GO:0005634">
    <property type="term" value="C:nucleus"/>
    <property type="evidence" value="ECO:0007669"/>
    <property type="project" value="UniProtKB-SubCell"/>
</dbReference>
<dbReference type="Proteomes" id="UP001219933">
    <property type="component" value="Chromosome 2"/>
</dbReference>
<protein>
    <recommendedName>
        <fullName evidence="3">tRNA (adenine(58)-N(1))-methyltransferase non-catalytic subunit TRM6</fullName>
    </recommendedName>
    <alternativeName>
        <fullName evidence="6">tRNA(m1A58)-methyltransferase subunit TRM6</fullName>
    </alternativeName>
</protein>
<proteinExistence type="inferred from homology"/>
<feature type="region of interest" description="Disordered" evidence="7">
    <location>
        <begin position="429"/>
        <end position="464"/>
    </location>
</feature>
<dbReference type="GO" id="GO:0031515">
    <property type="term" value="C:tRNA (m1A) methyltransferase complex"/>
    <property type="evidence" value="ECO:0007669"/>
    <property type="project" value="InterPro"/>
</dbReference>
<feature type="region of interest" description="Disordered" evidence="7">
    <location>
        <begin position="1"/>
        <end position="22"/>
    </location>
</feature>
<keyword evidence="5" id="KW-0539">Nucleus</keyword>
<dbReference type="InterPro" id="IPR017423">
    <property type="entry name" value="TRM6"/>
</dbReference>
<evidence type="ECO:0000256" key="7">
    <source>
        <dbReference type="SAM" id="MobiDB-lite"/>
    </source>
</evidence>
<evidence type="ECO:0000313" key="9">
    <source>
        <dbReference type="Proteomes" id="UP001219933"/>
    </source>
</evidence>
<name>A0AAF0JAW9_9BASI</name>
<evidence type="ECO:0000256" key="3">
    <source>
        <dbReference type="ARBA" id="ARBA00021704"/>
    </source>
</evidence>
<evidence type="ECO:0000256" key="6">
    <source>
        <dbReference type="ARBA" id="ARBA00032319"/>
    </source>
</evidence>
<dbReference type="Gene3D" id="3.40.50.150">
    <property type="entry name" value="Vaccinia Virus protein VP39"/>
    <property type="match status" value="1"/>
</dbReference>
<sequence>MANTSSQGPHAKRPKREETPLATTAAELRARTAIIPSGKPVFLRLPSGMLKLVALSPNTEISVGKFGSFKANDIIGRPFGPTYEIHTDGTIEVMSQEVAEVLAETDATNENIYDDGDSQALSYEDIKALKASGASGRDIIQKQLESNKSYELRTAFSQNKIQKRKESKHLRYFTPLPPDVVTVAQYNFERCPEKIRGLRDDSLSQILSFGDIHAGGRYLVVDGVGGLLVGAILERMGGCGTLYVIHDADSPPPLELMPQYDLTQRHTSVVRSIHWAATERHWTLPTHMTEELAKVYTNERDANRARKKRQAIEDYIRSRDEFFLGNFDSLIVACPYEPYSIIHRLTPLLAGSANVVVHSPHLQPLVETQARLRANINYINVSVTEPWLRRYQVLPGRTHPEMSTSASGGYILHAIRVLDEDEADLCAANSKSETIEKETDVAEPHSASDATKDESAACADPELD</sequence>
<feature type="compositionally biased region" description="Basic and acidic residues" evidence="7">
    <location>
        <begin position="433"/>
        <end position="443"/>
    </location>
</feature>
<dbReference type="GO" id="GO:0030488">
    <property type="term" value="P:tRNA methylation"/>
    <property type="evidence" value="ECO:0007669"/>
    <property type="project" value="InterPro"/>
</dbReference>
<evidence type="ECO:0000256" key="4">
    <source>
        <dbReference type="ARBA" id="ARBA00022694"/>
    </source>
</evidence>
<evidence type="ECO:0000256" key="5">
    <source>
        <dbReference type="ARBA" id="ARBA00023242"/>
    </source>
</evidence>
<keyword evidence="9" id="KW-1185">Reference proteome</keyword>
<gene>
    <name evidence="8" type="primary">TRM6</name>
    <name evidence="8" type="ORF">MCUN1_001570</name>
</gene>
<dbReference type="Pfam" id="PF04189">
    <property type="entry name" value="Gcd10p"/>
    <property type="match status" value="1"/>
</dbReference>
<keyword evidence="4" id="KW-0819">tRNA processing</keyword>
<evidence type="ECO:0000313" key="8">
    <source>
        <dbReference type="EMBL" id="WFD34726.1"/>
    </source>
</evidence>
<evidence type="ECO:0000256" key="1">
    <source>
        <dbReference type="ARBA" id="ARBA00004123"/>
    </source>
</evidence>
<accession>A0AAF0JAW9</accession>